<dbReference type="PANTHER" id="PTHR33375">
    <property type="entry name" value="CHROMOSOME-PARTITIONING PROTEIN PARB-RELATED"/>
    <property type="match status" value="1"/>
</dbReference>
<dbReference type="GO" id="GO:0005694">
    <property type="term" value="C:chromosome"/>
    <property type="evidence" value="ECO:0007669"/>
    <property type="project" value="TreeGrafter"/>
</dbReference>
<evidence type="ECO:0000256" key="1">
    <source>
        <dbReference type="SAM" id="MobiDB-lite"/>
    </source>
</evidence>
<evidence type="ECO:0008006" key="4">
    <source>
        <dbReference type="Google" id="ProtNLM"/>
    </source>
</evidence>
<accession>A0A7W9SHW8</accession>
<dbReference type="GO" id="GO:0007059">
    <property type="term" value="P:chromosome segregation"/>
    <property type="evidence" value="ECO:0007669"/>
    <property type="project" value="TreeGrafter"/>
</dbReference>
<evidence type="ECO:0000313" key="3">
    <source>
        <dbReference type="Proteomes" id="UP000522163"/>
    </source>
</evidence>
<dbReference type="RefSeq" id="WP_183684301.1">
    <property type="nucleotide sequence ID" value="NZ_JACHHH010000008.1"/>
</dbReference>
<reference evidence="2 3" key="1">
    <citation type="submission" date="2020-08" db="EMBL/GenBank/DDBJ databases">
        <title>Genomic Encyclopedia of Type Strains, Phase IV (KMG-IV): sequencing the most valuable type-strain genomes for metagenomic binning, comparative biology and taxonomic classification.</title>
        <authorList>
            <person name="Goeker M."/>
        </authorList>
    </citation>
    <scope>NUCLEOTIDE SEQUENCE [LARGE SCALE GENOMIC DNA]</scope>
    <source>
        <strain evidence="2 3">DSM 17245</strain>
    </source>
</reference>
<dbReference type="SUPFAM" id="SSF110849">
    <property type="entry name" value="ParB/Sulfiredoxin"/>
    <property type="match status" value="1"/>
</dbReference>
<name>A0A7W9SHW8_9FIRM</name>
<evidence type="ECO:0000313" key="2">
    <source>
        <dbReference type="EMBL" id="MBB6041725.1"/>
    </source>
</evidence>
<dbReference type="Gene3D" id="3.90.1530.30">
    <property type="match status" value="1"/>
</dbReference>
<proteinExistence type="predicted"/>
<dbReference type="InterPro" id="IPR036086">
    <property type="entry name" value="ParB/Sulfiredoxin_sf"/>
</dbReference>
<dbReference type="AlphaFoldDB" id="A0A7W9SHW8"/>
<dbReference type="PANTHER" id="PTHR33375:SF1">
    <property type="entry name" value="CHROMOSOME-PARTITIONING PROTEIN PARB-RELATED"/>
    <property type="match status" value="1"/>
</dbReference>
<sequence>MKEKFKKLDIQSTGEFGLQDVKADSLLLSSETSDTTEKQIEDLGSTSQKQSLNPSGTRFLTFNKESMGEAFDAFNGKNPFNFKRIPREKIIFNENNDFSMENIEELANSLLKNGLEHNLTGHYDDDRDLYILESGERRIRALDLLNSKFGSVTRINELPESEQENFVLFRSNILPLLTEGIPFKVNSFSKEHNDENGNRLDEIRSELRKYATNLDVRQFTPKERSEYISKVKKLLEEEASLLGKNKVTKDEIADAIGISRRQLHKYELLDSLIPRFKELFENKKLRIEAVSTLSGLTEEEQQAICNRIDSEDDAQAISFVIQDYVEAKECKKQVAEELANLSENPVLFKEKQKEKMQQDLAEKDIYYFKNVVTFRKKLDELLGVIESLTAIRTSSLDIQDVLPYSDILDLKDSLFSNINQFEQWINSYEDN</sequence>
<comment type="caution">
    <text evidence="2">The sequence shown here is derived from an EMBL/GenBank/DDBJ whole genome shotgun (WGS) entry which is preliminary data.</text>
</comment>
<protein>
    <recommendedName>
        <fullName evidence="4">ParB/Sulfiredoxin domain-containing protein</fullName>
    </recommendedName>
</protein>
<dbReference type="Proteomes" id="UP000522163">
    <property type="component" value="Unassembled WGS sequence"/>
</dbReference>
<gene>
    <name evidence="2" type="ORF">HNQ46_001715</name>
</gene>
<dbReference type="Gene3D" id="1.10.10.2830">
    <property type="match status" value="1"/>
</dbReference>
<organism evidence="2 3">
    <name type="scientific">Oribacterium sinus</name>
    <dbReference type="NCBI Taxonomy" id="237576"/>
    <lineage>
        <taxon>Bacteria</taxon>
        <taxon>Bacillati</taxon>
        <taxon>Bacillota</taxon>
        <taxon>Clostridia</taxon>
        <taxon>Lachnospirales</taxon>
        <taxon>Lachnospiraceae</taxon>
        <taxon>Oribacterium</taxon>
    </lineage>
</organism>
<dbReference type="SUPFAM" id="SSF109709">
    <property type="entry name" value="KorB DNA-binding domain-like"/>
    <property type="match status" value="1"/>
</dbReference>
<dbReference type="EMBL" id="JACHHH010000008">
    <property type="protein sequence ID" value="MBB6041725.1"/>
    <property type="molecule type" value="Genomic_DNA"/>
</dbReference>
<feature type="region of interest" description="Disordered" evidence="1">
    <location>
        <begin position="31"/>
        <end position="56"/>
    </location>
</feature>
<feature type="compositionally biased region" description="Polar residues" evidence="1">
    <location>
        <begin position="44"/>
        <end position="56"/>
    </location>
</feature>
<dbReference type="InterPro" id="IPR050336">
    <property type="entry name" value="Chromosome_partition/occlusion"/>
</dbReference>
<dbReference type="GeneID" id="85015249"/>